<dbReference type="STRING" id="483219.LILAB_10290"/>
<dbReference type="EMBL" id="CP002830">
    <property type="protein sequence ID" value="AEI63969.1"/>
    <property type="molecule type" value="Genomic_DNA"/>
</dbReference>
<dbReference type="Proteomes" id="UP000000488">
    <property type="component" value="Chromosome"/>
</dbReference>
<accession>F8CMA2</accession>
<reference evidence="1 2" key="1">
    <citation type="journal article" date="2011" name="J. Bacteriol.">
        <title>Genome sequence of the halotolerant marine bacterium Myxococcus fulvus HW-1.</title>
        <authorList>
            <person name="Li Z.F."/>
            <person name="Li X."/>
            <person name="Liu H."/>
            <person name="Liu X."/>
            <person name="Han K."/>
            <person name="Wu Z.H."/>
            <person name="Hu W."/>
            <person name="Li F.F."/>
            <person name="Li Y.Z."/>
        </authorList>
    </citation>
    <scope>NUCLEOTIDE SEQUENCE [LARGE SCALE GENOMIC DNA]</scope>
    <source>
        <strain evidence="2">ATCC BAA-855 / HW-1</strain>
    </source>
</reference>
<name>F8CMA2_MYXFH</name>
<dbReference type="AlphaFoldDB" id="F8CMA2"/>
<dbReference type="eggNOG" id="COG4249">
    <property type="taxonomic scope" value="Bacteria"/>
</dbReference>
<evidence type="ECO:0000313" key="2">
    <source>
        <dbReference type="Proteomes" id="UP000000488"/>
    </source>
</evidence>
<dbReference type="KEGG" id="mfu:LILAB_10290"/>
<gene>
    <name evidence="1" type="ordered locus">LILAB_10290</name>
</gene>
<proteinExistence type="predicted"/>
<evidence type="ECO:0000313" key="1">
    <source>
        <dbReference type="EMBL" id="AEI63969.1"/>
    </source>
</evidence>
<sequence>MSQVAKMPPGSSARELQGKGALVLSSPALATSLLKLAIDGPGDWTVFTLAARPARVQVPDAGRARNLQVATHGDAIFATWRERDEAAGHEHIHVARYLGTDWEHLGAPCVTEASNTHVEMTLDEDGRPVLAIERLNDSLETELHVIRRAGTDWLALGARYYNHVVIGS</sequence>
<protein>
    <submittedName>
        <fullName evidence="1">Uncharacterized protein</fullName>
    </submittedName>
</protein>
<dbReference type="HOGENOM" id="CLU_1584713_0_0_7"/>
<organism evidence="1 2">
    <name type="scientific">Myxococcus fulvus (strain ATCC BAA-855 / HW-1)</name>
    <dbReference type="NCBI Taxonomy" id="483219"/>
    <lineage>
        <taxon>Bacteria</taxon>
        <taxon>Pseudomonadati</taxon>
        <taxon>Myxococcota</taxon>
        <taxon>Myxococcia</taxon>
        <taxon>Myxococcales</taxon>
        <taxon>Cystobacterineae</taxon>
        <taxon>Myxococcaceae</taxon>
        <taxon>Myxococcus</taxon>
    </lineage>
</organism>